<dbReference type="SUPFAM" id="SSF88946">
    <property type="entry name" value="Sigma2 domain of RNA polymerase sigma factors"/>
    <property type="match status" value="1"/>
</dbReference>
<dbReference type="InterPro" id="IPR000838">
    <property type="entry name" value="RNA_pol_sigma70_ECF_CS"/>
</dbReference>
<feature type="domain" description="RNA polymerase sigma-70 region 4" evidence="8">
    <location>
        <begin position="137"/>
        <end position="185"/>
    </location>
</feature>
<dbReference type="InterPro" id="IPR036388">
    <property type="entry name" value="WH-like_DNA-bd_sf"/>
</dbReference>
<keyword evidence="3 6" id="KW-0731">Sigma factor</keyword>
<evidence type="ECO:0000256" key="1">
    <source>
        <dbReference type="ARBA" id="ARBA00010641"/>
    </source>
</evidence>
<evidence type="ECO:0000313" key="9">
    <source>
        <dbReference type="EMBL" id="WEK14626.1"/>
    </source>
</evidence>
<dbReference type="PANTHER" id="PTHR43133">
    <property type="entry name" value="RNA POLYMERASE ECF-TYPE SIGMA FACTO"/>
    <property type="match status" value="1"/>
</dbReference>
<comment type="similarity">
    <text evidence="1 6">Belongs to the sigma-70 factor family. ECF subfamily.</text>
</comment>
<keyword evidence="4 6" id="KW-0238">DNA-binding</keyword>
<dbReference type="InterPro" id="IPR014284">
    <property type="entry name" value="RNA_pol_sigma-70_dom"/>
</dbReference>
<dbReference type="Pfam" id="PF04542">
    <property type="entry name" value="Sigma70_r2"/>
    <property type="match status" value="1"/>
</dbReference>
<evidence type="ECO:0000259" key="7">
    <source>
        <dbReference type="Pfam" id="PF04542"/>
    </source>
</evidence>
<evidence type="ECO:0000256" key="6">
    <source>
        <dbReference type="RuleBase" id="RU000716"/>
    </source>
</evidence>
<feature type="domain" description="RNA polymerase sigma-70 region 2" evidence="7">
    <location>
        <begin position="38"/>
        <end position="105"/>
    </location>
</feature>
<dbReference type="Proteomes" id="UP001213972">
    <property type="component" value="Chromosome"/>
</dbReference>
<proteinExistence type="inferred from homology"/>
<dbReference type="Gene3D" id="1.10.1740.10">
    <property type="match status" value="1"/>
</dbReference>
<dbReference type="GO" id="GO:0006352">
    <property type="term" value="P:DNA-templated transcription initiation"/>
    <property type="evidence" value="ECO:0007669"/>
    <property type="project" value="InterPro"/>
</dbReference>
<dbReference type="GO" id="GO:0003677">
    <property type="term" value="F:DNA binding"/>
    <property type="evidence" value="ECO:0007669"/>
    <property type="project" value="UniProtKB-KW"/>
</dbReference>
<evidence type="ECO:0000259" key="8">
    <source>
        <dbReference type="Pfam" id="PF04545"/>
    </source>
</evidence>
<dbReference type="Pfam" id="PF04545">
    <property type="entry name" value="Sigma70_r4"/>
    <property type="match status" value="1"/>
</dbReference>
<organism evidence="9 10">
    <name type="scientific">Candidatus Microbacterium phytovorans</name>
    <dbReference type="NCBI Taxonomy" id="3121374"/>
    <lineage>
        <taxon>Bacteria</taxon>
        <taxon>Bacillati</taxon>
        <taxon>Actinomycetota</taxon>
        <taxon>Actinomycetes</taxon>
        <taxon>Micrococcales</taxon>
        <taxon>Microbacteriaceae</taxon>
        <taxon>Microbacterium</taxon>
    </lineage>
</organism>
<protein>
    <recommendedName>
        <fullName evidence="6">RNA polymerase sigma factor</fullName>
    </recommendedName>
</protein>
<dbReference type="InterPro" id="IPR007630">
    <property type="entry name" value="RNA_pol_sigma70_r4"/>
</dbReference>
<accession>A0AAJ5W4K0</accession>
<keyword evidence="2 6" id="KW-0805">Transcription regulation</keyword>
<dbReference type="Gene3D" id="1.10.10.10">
    <property type="entry name" value="Winged helix-like DNA-binding domain superfamily/Winged helix DNA-binding domain"/>
    <property type="match status" value="1"/>
</dbReference>
<evidence type="ECO:0000256" key="3">
    <source>
        <dbReference type="ARBA" id="ARBA00023082"/>
    </source>
</evidence>
<dbReference type="InterPro" id="IPR013325">
    <property type="entry name" value="RNA_pol_sigma_r2"/>
</dbReference>
<dbReference type="EMBL" id="CP119321">
    <property type="protein sequence ID" value="WEK14626.1"/>
    <property type="molecule type" value="Genomic_DNA"/>
</dbReference>
<dbReference type="CDD" id="cd06171">
    <property type="entry name" value="Sigma70_r4"/>
    <property type="match status" value="1"/>
</dbReference>
<dbReference type="SUPFAM" id="SSF88659">
    <property type="entry name" value="Sigma3 and sigma4 domains of RNA polymerase sigma factors"/>
    <property type="match status" value="1"/>
</dbReference>
<dbReference type="PROSITE" id="PS01063">
    <property type="entry name" value="SIGMA70_ECF"/>
    <property type="match status" value="1"/>
</dbReference>
<name>A0AAJ5W4K0_9MICO</name>
<evidence type="ECO:0000256" key="5">
    <source>
        <dbReference type="ARBA" id="ARBA00023163"/>
    </source>
</evidence>
<dbReference type="InterPro" id="IPR013324">
    <property type="entry name" value="RNA_pol_sigma_r3/r4-like"/>
</dbReference>
<sequence length="194" mass="22310">MTLVYTETREESVIDDAEEQHLGFVFATADERVLKQVYDRWSRLVYTIALRSLGDVSEAEDVTQWTFVSAWRARSTFDPAKASLPTWLVAIARRRIADAHRRRARDHRVLDALKAHADPEIDPAPDPTDAIMVAHEIEQLEPDAQAVVRLAFYDDLTHAQIAERLDMPLGTVKSHVRRSLQRLRKRWEGTHVAY</sequence>
<dbReference type="NCBIfam" id="TIGR02937">
    <property type="entry name" value="sigma70-ECF"/>
    <property type="match status" value="1"/>
</dbReference>
<gene>
    <name evidence="9" type="ORF">P0Y48_05330</name>
</gene>
<dbReference type="GO" id="GO:0016987">
    <property type="term" value="F:sigma factor activity"/>
    <property type="evidence" value="ECO:0007669"/>
    <property type="project" value="UniProtKB-KW"/>
</dbReference>
<dbReference type="PANTHER" id="PTHR43133:SF62">
    <property type="entry name" value="RNA POLYMERASE SIGMA FACTOR SIGZ"/>
    <property type="match status" value="1"/>
</dbReference>
<dbReference type="InterPro" id="IPR039425">
    <property type="entry name" value="RNA_pol_sigma-70-like"/>
</dbReference>
<dbReference type="AlphaFoldDB" id="A0AAJ5W4K0"/>
<evidence type="ECO:0000256" key="2">
    <source>
        <dbReference type="ARBA" id="ARBA00023015"/>
    </source>
</evidence>
<keyword evidence="5 6" id="KW-0804">Transcription</keyword>
<evidence type="ECO:0000313" key="10">
    <source>
        <dbReference type="Proteomes" id="UP001213972"/>
    </source>
</evidence>
<reference evidence="9" key="1">
    <citation type="submission" date="2023-03" db="EMBL/GenBank/DDBJ databases">
        <title>Andean soil-derived lignocellulolytic bacterial consortium as a source of novel taxa and putative plastic-active enzymes.</title>
        <authorList>
            <person name="Diaz-Garcia L."/>
            <person name="Chuvochina M."/>
            <person name="Feuerriegel G."/>
            <person name="Bunk B."/>
            <person name="Sproer C."/>
            <person name="Streit W.R."/>
            <person name="Rodriguez L.M."/>
            <person name="Overmann J."/>
            <person name="Jimenez D.J."/>
        </authorList>
    </citation>
    <scope>NUCLEOTIDE SEQUENCE</scope>
    <source>
        <strain evidence="9">MAG 4610</strain>
    </source>
</reference>
<dbReference type="InterPro" id="IPR007627">
    <property type="entry name" value="RNA_pol_sigma70_r2"/>
</dbReference>
<evidence type="ECO:0000256" key="4">
    <source>
        <dbReference type="ARBA" id="ARBA00023125"/>
    </source>
</evidence>